<name>A0A4U0NYG9_9SPHI</name>
<organism evidence="6 7">
    <name type="scientific">Sphingobacterium olei</name>
    <dbReference type="NCBI Taxonomy" id="2571155"/>
    <lineage>
        <taxon>Bacteria</taxon>
        <taxon>Pseudomonadati</taxon>
        <taxon>Bacteroidota</taxon>
        <taxon>Sphingobacteriia</taxon>
        <taxon>Sphingobacteriales</taxon>
        <taxon>Sphingobacteriaceae</taxon>
        <taxon>Sphingobacterium</taxon>
    </lineage>
</organism>
<dbReference type="CDD" id="cd15482">
    <property type="entry name" value="Sialidase_non-viral"/>
    <property type="match status" value="1"/>
</dbReference>
<evidence type="ECO:0000313" key="7">
    <source>
        <dbReference type="Proteomes" id="UP000306808"/>
    </source>
</evidence>
<evidence type="ECO:0000313" key="6">
    <source>
        <dbReference type="EMBL" id="TJZ59911.1"/>
    </source>
</evidence>
<dbReference type="Proteomes" id="UP000306808">
    <property type="component" value="Unassembled WGS sequence"/>
</dbReference>
<evidence type="ECO:0000256" key="3">
    <source>
        <dbReference type="ARBA" id="ARBA00012733"/>
    </source>
</evidence>
<keyword evidence="7" id="KW-1185">Reference proteome</keyword>
<evidence type="ECO:0000256" key="1">
    <source>
        <dbReference type="ARBA" id="ARBA00000427"/>
    </source>
</evidence>
<dbReference type="AlphaFoldDB" id="A0A4U0NYG9"/>
<dbReference type="EMBL" id="SUME01000005">
    <property type="protein sequence ID" value="TJZ59911.1"/>
    <property type="molecule type" value="Genomic_DNA"/>
</dbReference>
<sequence length="549" mass="60558">MRILFLTLLWFQLATADTYGVSSNDNIVEIQRAVPVLIGKETVVSRIKVSGLQGKILEGISVVWNDSKLTSPAMELRIYAAGNDSLYANDVKAEWKLFGRATSKIEAKKIAGNYAIAHPETYLYVTCLLAEPHRVGETFTFTVKRAQVDRKAQAVKQLNPVKYNTGIALREHMQDDIHTSRIPGLARSNKGTLLAIFDARYESARDLQGHMDIGLHRSEDSGETWQPIQIAMDMGEWGGLPQKFNGVSDACILVDAGSDAIYIAATWMHGVLDDKGQWISNLTDTSTVWNHQWRQRGSQPGYDIKTSSQFLIVKSTDDGKTWGQPVNITAMGKQKDWWLWAPAPGNGISLSDGTLVMPTQGRDSSGKPFSNITYSKDGGATWHASNPALRVEGGTTECAVVQLSNGDLMLNMRANTNRNNMGNNNGRAVSVTADLGASWREHQTSFNALPEPTCMASLVTHPYPLKCKTKHPLFFSNPNSKNKRHHMTIKASLDDGNSWPKSHQLLLDVGSSRGYSCIAPIDEQHIGILYESSQAGMVFQKIAIKDIIK</sequence>
<dbReference type="GO" id="GO:0004308">
    <property type="term" value="F:exo-alpha-sialidase activity"/>
    <property type="evidence" value="ECO:0007669"/>
    <property type="project" value="UniProtKB-EC"/>
</dbReference>
<reference evidence="6 7" key="1">
    <citation type="submission" date="2019-04" db="EMBL/GenBank/DDBJ databases">
        <title>Sphingobacterium olei sp. nov., isolated from oil-contaminated soil.</title>
        <authorList>
            <person name="Liu B."/>
        </authorList>
    </citation>
    <scope>NUCLEOTIDE SEQUENCE [LARGE SCALE GENOMIC DNA]</scope>
    <source>
        <strain evidence="6 7">HAL-9</strain>
    </source>
</reference>
<dbReference type="InterPro" id="IPR036278">
    <property type="entry name" value="Sialidase_sf"/>
</dbReference>
<evidence type="ECO:0000259" key="5">
    <source>
        <dbReference type="Pfam" id="PF13859"/>
    </source>
</evidence>
<dbReference type="Pfam" id="PF13859">
    <property type="entry name" value="BNR_3"/>
    <property type="match status" value="1"/>
</dbReference>
<evidence type="ECO:0000256" key="2">
    <source>
        <dbReference type="ARBA" id="ARBA00009348"/>
    </source>
</evidence>
<dbReference type="SUPFAM" id="SSF50939">
    <property type="entry name" value="Sialidases"/>
    <property type="match status" value="1"/>
</dbReference>
<accession>A0A4U0NYG9</accession>
<dbReference type="PANTHER" id="PTHR10628:SF30">
    <property type="entry name" value="EXO-ALPHA-SIALIDASE"/>
    <property type="match status" value="1"/>
</dbReference>
<comment type="catalytic activity">
    <reaction evidence="1">
        <text>Hydrolysis of alpha-(2-&gt;3)-, alpha-(2-&gt;6)-, alpha-(2-&gt;8)- glycosidic linkages of terminal sialic acid residues in oligosaccharides, glycoproteins, glycolipids, colominic acid and synthetic substrates.</text>
        <dbReference type="EC" id="3.2.1.18"/>
    </reaction>
</comment>
<dbReference type="OrthoDB" id="7294637at2"/>
<dbReference type="Gene3D" id="2.120.10.10">
    <property type="match status" value="1"/>
</dbReference>
<keyword evidence="4" id="KW-0732">Signal</keyword>
<dbReference type="PANTHER" id="PTHR10628">
    <property type="entry name" value="SIALIDASE"/>
    <property type="match status" value="1"/>
</dbReference>
<feature type="chain" id="PRO_5020669074" description="exo-alpha-sialidase" evidence="4">
    <location>
        <begin position="17"/>
        <end position="549"/>
    </location>
</feature>
<dbReference type="InterPro" id="IPR011040">
    <property type="entry name" value="Sialidase"/>
</dbReference>
<dbReference type="InterPro" id="IPR026856">
    <property type="entry name" value="Sialidase_fam"/>
</dbReference>
<feature type="domain" description="Sialidase" evidence="5">
    <location>
        <begin position="183"/>
        <end position="459"/>
    </location>
</feature>
<comment type="caution">
    <text evidence="6">The sequence shown here is derived from an EMBL/GenBank/DDBJ whole genome shotgun (WGS) entry which is preliminary data.</text>
</comment>
<dbReference type="EC" id="3.2.1.18" evidence="3"/>
<proteinExistence type="inferred from homology"/>
<dbReference type="GO" id="GO:0016020">
    <property type="term" value="C:membrane"/>
    <property type="evidence" value="ECO:0007669"/>
    <property type="project" value="TreeGrafter"/>
</dbReference>
<protein>
    <recommendedName>
        <fullName evidence="3">exo-alpha-sialidase</fullName>
        <ecNumber evidence="3">3.2.1.18</ecNumber>
    </recommendedName>
</protein>
<dbReference type="GO" id="GO:0006689">
    <property type="term" value="P:ganglioside catabolic process"/>
    <property type="evidence" value="ECO:0007669"/>
    <property type="project" value="TreeGrafter"/>
</dbReference>
<comment type="similarity">
    <text evidence="2">Belongs to the glycosyl hydrolase 33 family.</text>
</comment>
<gene>
    <name evidence="6" type="ORF">FAZ15_13545</name>
</gene>
<evidence type="ECO:0000256" key="4">
    <source>
        <dbReference type="SAM" id="SignalP"/>
    </source>
</evidence>
<dbReference type="GO" id="GO:0005737">
    <property type="term" value="C:cytoplasm"/>
    <property type="evidence" value="ECO:0007669"/>
    <property type="project" value="TreeGrafter"/>
</dbReference>
<dbReference type="RefSeq" id="WP_136901852.1">
    <property type="nucleotide sequence ID" value="NZ_SUME01000005.1"/>
</dbReference>
<dbReference type="GO" id="GO:0009313">
    <property type="term" value="P:oligosaccharide catabolic process"/>
    <property type="evidence" value="ECO:0007669"/>
    <property type="project" value="TreeGrafter"/>
</dbReference>
<feature type="signal peptide" evidence="4">
    <location>
        <begin position="1"/>
        <end position="16"/>
    </location>
</feature>